<dbReference type="GO" id="GO:0015035">
    <property type="term" value="F:protein-disulfide reductase activity"/>
    <property type="evidence" value="ECO:0007669"/>
    <property type="project" value="TreeGrafter"/>
</dbReference>
<evidence type="ECO:0000313" key="5">
    <source>
        <dbReference type="Proteomes" id="UP000320776"/>
    </source>
</evidence>
<keyword evidence="5" id="KW-1185">Reference proteome</keyword>
<evidence type="ECO:0000259" key="3">
    <source>
        <dbReference type="PROSITE" id="PS51352"/>
    </source>
</evidence>
<dbReference type="PROSITE" id="PS51352">
    <property type="entry name" value="THIOREDOXIN_2"/>
    <property type="match status" value="1"/>
</dbReference>
<dbReference type="Pfam" id="PF00085">
    <property type="entry name" value="Thioredoxin"/>
    <property type="match status" value="1"/>
</dbReference>
<keyword evidence="2" id="KW-0676">Redox-active center</keyword>
<feature type="domain" description="Thioredoxin" evidence="3">
    <location>
        <begin position="1"/>
        <end position="105"/>
    </location>
</feature>
<dbReference type="Gene3D" id="3.40.30.10">
    <property type="entry name" value="Glutaredoxin"/>
    <property type="match status" value="1"/>
</dbReference>
<comment type="similarity">
    <text evidence="1">Belongs to the thioredoxin family.</text>
</comment>
<dbReference type="Proteomes" id="UP000320776">
    <property type="component" value="Chromosome"/>
</dbReference>
<gene>
    <name evidence="4" type="ORF">SPTER_38680</name>
</gene>
<dbReference type="RefSeq" id="WP_170233330.1">
    <property type="nucleotide sequence ID" value="NZ_CP036259.1"/>
</dbReference>
<dbReference type="AlphaFoldDB" id="A0A517DYK3"/>
<dbReference type="GO" id="GO:0005737">
    <property type="term" value="C:cytoplasm"/>
    <property type="evidence" value="ECO:0007669"/>
    <property type="project" value="TreeGrafter"/>
</dbReference>
<sequence>MTKVTEANFDEFTFDSSLAVLVFFGSKRCKLCKELAPVILAIADENTHRLNVCWVDVDKYKPLFQRFRLQGIPHLLLFSKGEVRERIGGLHPKEALVAVIDRVLASGCATAEPGSKGVIHSDCTGCCSC</sequence>
<organism evidence="4 5">
    <name type="scientific">Sporomusa termitida</name>
    <dbReference type="NCBI Taxonomy" id="2377"/>
    <lineage>
        <taxon>Bacteria</taxon>
        <taxon>Bacillati</taxon>
        <taxon>Bacillota</taxon>
        <taxon>Negativicutes</taxon>
        <taxon>Selenomonadales</taxon>
        <taxon>Sporomusaceae</taxon>
        <taxon>Sporomusa</taxon>
    </lineage>
</organism>
<reference evidence="4 5" key="1">
    <citation type="submission" date="2019-02" db="EMBL/GenBank/DDBJ databases">
        <title>Closed genome of Sporomusa termitida DSM 4440.</title>
        <authorList>
            <person name="Poehlein A."/>
            <person name="Daniel R."/>
        </authorList>
    </citation>
    <scope>NUCLEOTIDE SEQUENCE [LARGE SCALE GENOMIC DNA]</scope>
    <source>
        <strain evidence="4 5">DSM 4440</strain>
    </source>
</reference>
<dbReference type="SUPFAM" id="SSF52833">
    <property type="entry name" value="Thioredoxin-like"/>
    <property type="match status" value="1"/>
</dbReference>
<dbReference type="EMBL" id="CP036259">
    <property type="protein sequence ID" value="QDR82440.1"/>
    <property type="molecule type" value="Genomic_DNA"/>
</dbReference>
<name>A0A517DYK3_9FIRM</name>
<dbReference type="PANTHER" id="PTHR45663">
    <property type="entry name" value="GEO12009P1"/>
    <property type="match status" value="1"/>
</dbReference>
<evidence type="ECO:0000256" key="2">
    <source>
        <dbReference type="ARBA" id="ARBA00023284"/>
    </source>
</evidence>
<dbReference type="KEGG" id="sted:SPTER_38680"/>
<dbReference type="InterPro" id="IPR013766">
    <property type="entry name" value="Thioredoxin_domain"/>
</dbReference>
<protein>
    <submittedName>
        <fullName evidence="4">Thioredoxin: thioredoxin</fullName>
    </submittedName>
</protein>
<evidence type="ECO:0000313" key="4">
    <source>
        <dbReference type="EMBL" id="QDR82440.1"/>
    </source>
</evidence>
<dbReference type="PANTHER" id="PTHR45663:SF11">
    <property type="entry name" value="GEO12009P1"/>
    <property type="match status" value="1"/>
</dbReference>
<accession>A0A517DYK3</accession>
<evidence type="ECO:0000256" key="1">
    <source>
        <dbReference type="ARBA" id="ARBA00008987"/>
    </source>
</evidence>
<dbReference type="InterPro" id="IPR036249">
    <property type="entry name" value="Thioredoxin-like_sf"/>
</dbReference>
<proteinExistence type="inferred from homology"/>
<dbReference type="CDD" id="cd02947">
    <property type="entry name" value="TRX_family"/>
    <property type="match status" value="1"/>
</dbReference>